<sequence length="73" mass="7840">ESLALSMGALGDEGAEALLSGQPLTHLKRLDLHHHHLTDPMVAKVRAALAGVEADLSGQLTPDEEWRYVAVTE</sequence>
<organism evidence="1 2">
    <name type="scientific">Streptosporangium algeriense</name>
    <dbReference type="NCBI Taxonomy" id="1682748"/>
    <lineage>
        <taxon>Bacteria</taxon>
        <taxon>Bacillati</taxon>
        <taxon>Actinomycetota</taxon>
        <taxon>Actinomycetes</taxon>
        <taxon>Streptosporangiales</taxon>
        <taxon>Streptosporangiaceae</taxon>
        <taxon>Streptosporangium</taxon>
    </lineage>
</organism>
<evidence type="ECO:0000313" key="1">
    <source>
        <dbReference type="EMBL" id="MFD0890035.1"/>
    </source>
</evidence>
<evidence type="ECO:0000313" key="2">
    <source>
        <dbReference type="Proteomes" id="UP001597024"/>
    </source>
</evidence>
<proteinExistence type="predicted"/>
<reference evidence="2" key="1">
    <citation type="journal article" date="2019" name="Int. J. Syst. Evol. Microbiol.">
        <title>The Global Catalogue of Microorganisms (GCM) 10K type strain sequencing project: providing services to taxonomists for standard genome sequencing and annotation.</title>
        <authorList>
            <consortium name="The Broad Institute Genomics Platform"/>
            <consortium name="The Broad Institute Genome Sequencing Center for Infectious Disease"/>
            <person name="Wu L."/>
            <person name="Ma J."/>
        </authorList>
    </citation>
    <scope>NUCLEOTIDE SEQUENCE [LARGE SCALE GENOMIC DNA]</scope>
    <source>
        <strain evidence="2">CCUG 62974</strain>
    </source>
</reference>
<dbReference type="Pfam" id="PF13516">
    <property type="entry name" value="LRR_6"/>
    <property type="match status" value="2"/>
</dbReference>
<feature type="non-terminal residue" evidence="1">
    <location>
        <position position="1"/>
    </location>
</feature>
<dbReference type="EMBL" id="JBHTHX010002177">
    <property type="protein sequence ID" value="MFD0890035.1"/>
    <property type="molecule type" value="Genomic_DNA"/>
</dbReference>
<dbReference type="InterPro" id="IPR032675">
    <property type="entry name" value="LRR_dom_sf"/>
</dbReference>
<dbReference type="Gene3D" id="3.80.10.10">
    <property type="entry name" value="Ribonuclease Inhibitor"/>
    <property type="match status" value="1"/>
</dbReference>
<protein>
    <submittedName>
        <fullName evidence="1">Leucine-rich repeat domain-containing protein</fullName>
    </submittedName>
</protein>
<name>A0ABW3E1R1_9ACTN</name>
<dbReference type="Proteomes" id="UP001597024">
    <property type="component" value="Unassembled WGS sequence"/>
</dbReference>
<comment type="caution">
    <text evidence="1">The sequence shown here is derived from an EMBL/GenBank/DDBJ whole genome shotgun (WGS) entry which is preliminary data.</text>
</comment>
<gene>
    <name evidence="1" type="ORF">ACFQ08_36295</name>
</gene>
<accession>A0ABW3E1R1</accession>
<dbReference type="InterPro" id="IPR001611">
    <property type="entry name" value="Leu-rich_rpt"/>
</dbReference>
<keyword evidence="2" id="KW-1185">Reference proteome</keyword>